<accession>A0A261Y1X2</accession>
<dbReference type="GO" id="GO:0006264">
    <property type="term" value="P:mitochondrial DNA replication"/>
    <property type="evidence" value="ECO:0007669"/>
    <property type="project" value="TreeGrafter"/>
</dbReference>
<feature type="region of interest" description="Disordered" evidence="3">
    <location>
        <begin position="115"/>
        <end position="147"/>
    </location>
</feature>
<keyword evidence="5" id="KW-1185">Reference proteome</keyword>
<evidence type="ECO:0000256" key="2">
    <source>
        <dbReference type="PIRNR" id="PIRNR002070"/>
    </source>
</evidence>
<evidence type="ECO:0000256" key="1">
    <source>
        <dbReference type="ARBA" id="ARBA00023125"/>
    </source>
</evidence>
<protein>
    <recommendedName>
        <fullName evidence="2">Single-stranded DNA-binding protein</fullName>
    </recommendedName>
</protein>
<dbReference type="PANTHER" id="PTHR10302:SF0">
    <property type="entry name" value="SINGLE-STRANDED DNA-BINDING PROTEIN, MITOCHONDRIAL"/>
    <property type="match status" value="1"/>
</dbReference>
<dbReference type="InterPro" id="IPR000424">
    <property type="entry name" value="Primosome_PriB/ssb"/>
</dbReference>
<dbReference type="InterPro" id="IPR012340">
    <property type="entry name" value="NA-bd_OB-fold"/>
</dbReference>
<dbReference type="HAMAP" id="MF_00984">
    <property type="entry name" value="SSB"/>
    <property type="match status" value="1"/>
</dbReference>
<dbReference type="SUPFAM" id="SSF50249">
    <property type="entry name" value="Nucleic acid-binding proteins"/>
    <property type="match status" value="1"/>
</dbReference>
<dbReference type="GO" id="GO:0042645">
    <property type="term" value="C:mitochondrial nucleoid"/>
    <property type="evidence" value="ECO:0007669"/>
    <property type="project" value="TreeGrafter"/>
</dbReference>
<gene>
    <name evidence="4" type="ORF">BZG36_02061</name>
</gene>
<keyword evidence="1 2" id="KW-0238">DNA-binding</keyword>
<evidence type="ECO:0000256" key="3">
    <source>
        <dbReference type="SAM" id="MobiDB-lite"/>
    </source>
</evidence>
<keyword evidence="2" id="KW-0496">Mitochondrion</keyword>
<dbReference type="InterPro" id="IPR011344">
    <property type="entry name" value="ssDNA-bd"/>
</dbReference>
<dbReference type="CDD" id="cd04496">
    <property type="entry name" value="SSB_OBF"/>
    <property type="match status" value="1"/>
</dbReference>
<dbReference type="NCBIfam" id="TIGR00621">
    <property type="entry name" value="ssb"/>
    <property type="match status" value="1"/>
</dbReference>
<evidence type="ECO:0000313" key="4">
    <source>
        <dbReference type="EMBL" id="OZJ04627.1"/>
    </source>
</evidence>
<reference evidence="4 5" key="1">
    <citation type="journal article" date="2017" name="Mycologia">
        <title>Bifiguratus adelaidae, gen. et sp. nov., a new member of Mucoromycotina in endophytic and soil-dwelling habitats.</title>
        <authorList>
            <person name="Torres-Cruz T.J."/>
            <person name="Billingsley Tobias T.L."/>
            <person name="Almatruk M."/>
            <person name="Hesse C."/>
            <person name="Kuske C.R."/>
            <person name="Desiro A."/>
            <person name="Benucci G.M."/>
            <person name="Bonito G."/>
            <person name="Stajich J.E."/>
            <person name="Dunlap C."/>
            <person name="Arnold A.E."/>
            <person name="Porras-Alfaro A."/>
        </authorList>
    </citation>
    <scope>NUCLEOTIDE SEQUENCE [LARGE SCALE GENOMIC DNA]</scope>
    <source>
        <strain evidence="4 5">AZ0501</strain>
    </source>
</reference>
<dbReference type="PANTHER" id="PTHR10302">
    <property type="entry name" value="SINGLE-STRANDED DNA-BINDING PROTEIN"/>
    <property type="match status" value="1"/>
</dbReference>
<dbReference type="GO" id="GO:0003697">
    <property type="term" value="F:single-stranded DNA binding"/>
    <property type="evidence" value="ECO:0007669"/>
    <property type="project" value="InterPro"/>
</dbReference>
<comment type="subcellular location">
    <subcellularLocation>
        <location evidence="2">Mitochondrion</location>
    </subcellularLocation>
</comment>
<organism evidence="4 5">
    <name type="scientific">Bifiguratus adelaidae</name>
    <dbReference type="NCBI Taxonomy" id="1938954"/>
    <lineage>
        <taxon>Eukaryota</taxon>
        <taxon>Fungi</taxon>
        <taxon>Fungi incertae sedis</taxon>
        <taxon>Mucoromycota</taxon>
        <taxon>Mucoromycotina</taxon>
        <taxon>Endogonomycetes</taxon>
        <taxon>Endogonales</taxon>
        <taxon>Endogonales incertae sedis</taxon>
        <taxon>Bifiguratus</taxon>
    </lineage>
</organism>
<dbReference type="EMBL" id="MVBO01000034">
    <property type="protein sequence ID" value="OZJ04627.1"/>
    <property type="molecule type" value="Genomic_DNA"/>
</dbReference>
<dbReference type="Gene3D" id="2.40.50.140">
    <property type="entry name" value="Nucleic acid-binding proteins"/>
    <property type="match status" value="1"/>
</dbReference>
<feature type="compositionally biased region" description="Basic and acidic residues" evidence="3">
    <location>
        <begin position="137"/>
        <end position="147"/>
    </location>
</feature>
<dbReference type="OrthoDB" id="1078367at2759"/>
<dbReference type="Pfam" id="PF00436">
    <property type="entry name" value="SSB"/>
    <property type="match status" value="1"/>
</dbReference>
<evidence type="ECO:0000313" key="5">
    <source>
        <dbReference type="Proteomes" id="UP000242875"/>
    </source>
</evidence>
<sequence length="147" mass="16597">MASLGRLSRISVCARRTFSTTSVVRSSVNKATLVGYVGADPEITTFDNDRSVVRYTLATTETSKDKAGDYIQNTQWHKVISWNPQTNEYMMDRLRKGAMVYVEGKIQYGEYTAKDGTNKNKTEINQSKIQILSPGKHTGEPREHEED</sequence>
<name>A0A261Y1X2_9FUNG</name>
<dbReference type="AlphaFoldDB" id="A0A261Y1X2"/>
<dbReference type="PROSITE" id="PS50935">
    <property type="entry name" value="SSB"/>
    <property type="match status" value="1"/>
</dbReference>
<dbReference type="PIRSF" id="PIRSF002070">
    <property type="entry name" value="SSB"/>
    <property type="match status" value="1"/>
</dbReference>
<proteinExistence type="inferred from homology"/>
<comment type="caution">
    <text evidence="4">The sequence shown here is derived from an EMBL/GenBank/DDBJ whole genome shotgun (WGS) entry which is preliminary data.</text>
</comment>
<dbReference type="Proteomes" id="UP000242875">
    <property type="component" value="Unassembled WGS sequence"/>
</dbReference>